<comment type="caution">
    <text evidence="2">The sequence shown here is derived from an EMBL/GenBank/DDBJ whole genome shotgun (WGS) entry which is preliminary data.</text>
</comment>
<gene>
    <name evidence="2" type="ORF">A2008_05390</name>
</gene>
<accession>A0A1F7WQ45</accession>
<dbReference type="Proteomes" id="UP000178735">
    <property type="component" value="Unassembled WGS sequence"/>
</dbReference>
<organism evidence="2 3">
    <name type="scientific">Candidatus Wallbacteria bacterium GWC2_49_35</name>
    <dbReference type="NCBI Taxonomy" id="1817813"/>
    <lineage>
        <taxon>Bacteria</taxon>
        <taxon>Candidatus Walliibacteriota</taxon>
    </lineage>
</organism>
<evidence type="ECO:0000313" key="3">
    <source>
        <dbReference type="Proteomes" id="UP000178735"/>
    </source>
</evidence>
<dbReference type="PROSITE" id="PS51257">
    <property type="entry name" value="PROKAR_LIPOPROTEIN"/>
    <property type="match status" value="1"/>
</dbReference>
<dbReference type="EMBL" id="MGFH01000139">
    <property type="protein sequence ID" value="OGM04647.1"/>
    <property type="molecule type" value="Genomic_DNA"/>
</dbReference>
<name>A0A1F7WQ45_9BACT</name>
<keyword evidence="1" id="KW-0732">Signal</keyword>
<proteinExistence type="predicted"/>
<evidence type="ECO:0000256" key="1">
    <source>
        <dbReference type="SAM" id="SignalP"/>
    </source>
</evidence>
<reference evidence="2 3" key="1">
    <citation type="journal article" date="2016" name="Nat. Commun.">
        <title>Thousands of microbial genomes shed light on interconnected biogeochemical processes in an aquifer system.</title>
        <authorList>
            <person name="Anantharaman K."/>
            <person name="Brown C.T."/>
            <person name="Hug L.A."/>
            <person name="Sharon I."/>
            <person name="Castelle C.J."/>
            <person name="Probst A.J."/>
            <person name="Thomas B.C."/>
            <person name="Singh A."/>
            <person name="Wilkins M.J."/>
            <person name="Karaoz U."/>
            <person name="Brodie E.L."/>
            <person name="Williams K.H."/>
            <person name="Hubbard S.S."/>
            <person name="Banfield J.F."/>
        </authorList>
    </citation>
    <scope>NUCLEOTIDE SEQUENCE [LARGE SCALE GENOMIC DNA]</scope>
</reference>
<dbReference type="STRING" id="1817813.A2008_05390"/>
<protein>
    <recommendedName>
        <fullName evidence="4">DUF5666 domain-containing protein</fullName>
    </recommendedName>
</protein>
<sequence>MKKTVYYKKKILKAAFFIFCFFAAAFACPTFAADNAPAAKVSPAAASTERNKSERLVLTGVVESVLAPVNPRETLMTVDCGDSTAVELILAPSTRYYPYDYYPCAGDKIRVNYVVLGIFKKYVIAYGVSLIEEFSGISKDSLKH</sequence>
<feature type="chain" id="PRO_5009533535" description="DUF5666 domain-containing protein" evidence="1">
    <location>
        <begin position="33"/>
        <end position="144"/>
    </location>
</feature>
<feature type="signal peptide" evidence="1">
    <location>
        <begin position="1"/>
        <end position="32"/>
    </location>
</feature>
<dbReference type="AlphaFoldDB" id="A0A1F7WQ45"/>
<evidence type="ECO:0000313" key="2">
    <source>
        <dbReference type="EMBL" id="OGM04647.1"/>
    </source>
</evidence>
<evidence type="ECO:0008006" key="4">
    <source>
        <dbReference type="Google" id="ProtNLM"/>
    </source>
</evidence>